<protein>
    <submittedName>
        <fullName evidence="2">Uncharacterized protein</fullName>
    </submittedName>
</protein>
<dbReference type="RefSeq" id="WP_242752023.1">
    <property type="nucleotide sequence ID" value="NZ_CP093846.1"/>
</dbReference>
<proteinExistence type="predicted"/>
<reference evidence="2 3" key="1">
    <citation type="journal article" date="2023" name="Microbiol. Spectr.">
        <title>Synergy between Genome Mining, Metabolomics, and Bioinformatics Uncovers Antibacterial Chlorinated Carbazole Alkaloids and Their Biosynthetic Gene Cluster from Streptomyces tubbatahanensis sp. nov., a Novel Actinomycete Isolated from Sulu Sea, Philippines.</title>
        <authorList>
            <person name="Tenebro C.P."/>
            <person name="Trono D.J.V.L."/>
            <person name="Balida L.A.P."/>
            <person name="Bayog L.K.A."/>
            <person name="Bruna J.R."/>
            <person name="Sabido E.M."/>
            <person name="Caspe D.P.C."/>
            <person name="de Los Santos E.L.C."/>
            <person name="Saludes J.P."/>
            <person name="Dalisay D.S."/>
        </authorList>
    </citation>
    <scope>NUCLEOTIDE SEQUENCE [LARGE SCALE GENOMIC DNA]</scope>
    <source>
        <strain evidence="2 3">DSD3025</strain>
    </source>
</reference>
<evidence type="ECO:0000313" key="3">
    <source>
        <dbReference type="Proteomes" id="UP001202244"/>
    </source>
</evidence>
<feature type="region of interest" description="Disordered" evidence="1">
    <location>
        <begin position="133"/>
        <end position="195"/>
    </location>
</feature>
<keyword evidence="3" id="KW-1185">Reference proteome</keyword>
<feature type="compositionally biased region" description="Polar residues" evidence="1">
    <location>
        <begin position="146"/>
        <end position="155"/>
    </location>
</feature>
<accession>A0ABY3XTG3</accession>
<dbReference type="Proteomes" id="UP001202244">
    <property type="component" value="Chromosome"/>
</dbReference>
<dbReference type="EMBL" id="CP093846">
    <property type="protein sequence ID" value="UNS97784.1"/>
    <property type="molecule type" value="Genomic_DNA"/>
</dbReference>
<evidence type="ECO:0000313" key="2">
    <source>
        <dbReference type="EMBL" id="UNS97784.1"/>
    </source>
</evidence>
<evidence type="ECO:0000256" key="1">
    <source>
        <dbReference type="SAM" id="MobiDB-lite"/>
    </source>
</evidence>
<name>A0ABY3XTG3_9ACTN</name>
<organism evidence="2 3">
    <name type="scientific">Streptomyces tubbatahanensis</name>
    <dbReference type="NCBI Taxonomy" id="2923272"/>
    <lineage>
        <taxon>Bacteria</taxon>
        <taxon>Bacillati</taxon>
        <taxon>Actinomycetota</taxon>
        <taxon>Actinomycetes</taxon>
        <taxon>Kitasatosporales</taxon>
        <taxon>Streptomycetaceae</taxon>
        <taxon>Streptomyces</taxon>
    </lineage>
</organism>
<gene>
    <name evidence="2" type="ORF">MMF93_15865</name>
</gene>
<sequence>MLIYDRDAVPTPSSPELRLLPWATETGKPCYLNGNPGSPLSLYADAVEDAHLINGDRALKRAVQLLDAIAASEDSEQEGGEADSAVQALRDTVTALSNALRIADSREARLMDEDGDATCPQHVEREMGAAAPFYQQKPSAERASASPVQGLSSGLIQGRPAAFAEAHHHRPAQPTNAPERPRTTPSPPRTDLESE</sequence>